<organism evidence="1 2">
    <name type="scientific">Pristionchus pacificus</name>
    <name type="common">Parasitic nematode worm</name>
    <dbReference type="NCBI Taxonomy" id="54126"/>
    <lineage>
        <taxon>Eukaryota</taxon>
        <taxon>Metazoa</taxon>
        <taxon>Ecdysozoa</taxon>
        <taxon>Nematoda</taxon>
        <taxon>Chromadorea</taxon>
        <taxon>Rhabditida</taxon>
        <taxon>Rhabditina</taxon>
        <taxon>Diplogasteromorpha</taxon>
        <taxon>Diplogasteroidea</taxon>
        <taxon>Neodiplogasteridae</taxon>
        <taxon>Pristionchus</taxon>
    </lineage>
</organism>
<name>A0A2A6C3H6_PRIPA</name>
<accession>A0A8R1UX68</accession>
<proteinExistence type="predicted"/>
<dbReference type="Proteomes" id="UP000005239">
    <property type="component" value="Unassembled WGS sequence"/>
</dbReference>
<reference evidence="2" key="1">
    <citation type="journal article" date="2008" name="Nat. Genet.">
        <title>The Pristionchus pacificus genome provides a unique perspective on nematode lifestyle and parasitism.</title>
        <authorList>
            <person name="Dieterich C."/>
            <person name="Clifton S.W."/>
            <person name="Schuster L.N."/>
            <person name="Chinwalla A."/>
            <person name="Delehaunty K."/>
            <person name="Dinkelacker I."/>
            <person name="Fulton L."/>
            <person name="Fulton R."/>
            <person name="Godfrey J."/>
            <person name="Minx P."/>
            <person name="Mitreva M."/>
            <person name="Roeseler W."/>
            <person name="Tian H."/>
            <person name="Witte H."/>
            <person name="Yang S.P."/>
            <person name="Wilson R.K."/>
            <person name="Sommer R.J."/>
        </authorList>
    </citation>
    <scope>NUCLEOTIDE SEQUENCE [LARGE SCALE GENOMIC DNA]</scope>
    <source>
        <strain evidence="2">PS312</strain>
    </source>
</reference>
<dbReference type="AlphaFoldDB" id="A0A2A6C3H6"/>
<gene>
    <name evidence="1" type="primary">WBGene00278720</name>
</gene>
<reference evidence="1" key="2">
    <citation type="submission" date="2022-06" db="UniProtKB">
        <authorList>
            <consortium name="EnsemblMetazoa"/>
        </authorList>
    </citation>
    <scope>IDENTIFICATION</scope>
    <source>
        <strain evidence="1">PS312</strain>
    </source>
</reference>
<protein>
    <submittedName>
        <fullName evidence="1">G protein-coupled receptor</fullName>
    </submittedName>
</protein>
<evidence type="ECO:0000313" key="1">
    <source>
        <dbReference type="EnsemblMetazoa" id="PPA40351.1"/>
    </source>
</evidence>
<sequence length="237" mass="26900">MTVSNSPLFLAAFIHRHQAVMAPYSRWSFSNRVQNIPPLIFALLVFIFPLLLQRTMEPPGAVMKHKEMLSSEWPSSLLNRTDCFYNDRLLSFSIMAAIGLVIGMIFVSLIISHTFATLKEKSTISEKMKEYHRTMTRVLLLQSGIPTLFALVPLSVCFSVFFLNLNGILIIPTCFVCMSAHSFLHSLAVLFTTPIYRRQLEIMIRETDGKLAITAKQETSSVTPRVTPSLVPKFQKW</sequence>
<keyword evidence="2" id="KW-1185">Reference proteome</keyword>
<dbReference type="PANTHER" id="PTHR22941:SF26">
    <property type="entry name" value="SERPENTINE RECEPTOR, CLASS H"/>
    <property type="match status" value="1"/>
</dbReference>
<dbReference type="EnsemblMetazoa" id="PPA40351.1">
    <property type="protein sequence ID" value="PPA40351.1"/>
    <property type="gene ID" value="WBGene00278720"/>
</dbReference>
<evidence type="ECO:0000313" key="2">
    <source>
        <dbReference type="Proteomes" id="UP000005239"/>
    </source>
</evidence>
<dbReference type="InterPro" id="IPR019422">
    <property type="entry name" value="7TM_GPCR_serpentine_rcpt_Srh"/>
</dbReference>
<dbReference type="Pfam" id="PF10318">
    <property type="entry name" value="7TM_GPCR_Srh"/>
    <property type="match status" value="1"/>
</dbReference>
<dbReference type="PANTHER" id="PTHR22941">
    <property type="entry name" value="SERPENTINE RECEPTOR"/>
    <property type="match status" value="1"/>
</dbReference>
<accession>A0A2A6C3H6</accession>
<dbReference type="InterPro" id="IPR053220">
    <property type="entry name" value="Nematode_rcpt-like_serp_H"/>
</dbReference>